<dbReference type="Gene3D" id="4.10.320.10">
    <property type="entry name" value="E3-binding domain"/>
    <property type="match status" value="1"/>
</dbReference>
<dbReference type="GO" id="GO:0045254">
    <property type="term" value="C:pyruvate dehydrogenase complex"/>
    <property type="evidence" value="ECO:0007669"/>
    <property type="project" value="UniProtKB-UniRule"/>
</dbReference>
<dbReference type="RefSeq" id="WP_309939723.1">
    <property type="nucleotide sequence ID" value="NZ_AP025305.1"/>
</dbReference>
<dbReference type="InterPro" id="IPR023213">
    <property type="entry name" value="CAT-like_dom_sf"/>
</dbReference>
<evidence type="ECO:0000313" key="12">
    <source>
        <dbReference type="EMBL" id="MDR6239915.1"/>
    </source>
</evidence>
<dbReference type="PROSITE" id="PS51826">
    <property type="entry name" value="PSBD"/>
    <property type="match status" value="1"/>
</dbReference>
<dbReference type="Proteomes" id="UP001185092">
    <property type="component" value="Unassembled WGS sequence"/>
</dbReference>
<evidence type="ECO:0000256" key="6">
    <source>
        <dbReference type="ARBA" id="ARBA00025211"/>
    </source>
</evidence>
<dbReference type="InterPro" id="IPR045257">
    <property type="entry name" value="E2/Pdx1"/>
</dbReference>
<evidence type="ECO:0000256" key="8">
    <source>
        <dbReference type="RuleBase" id="RU361137"/>
    </source>
</evidence>
<evidence type="ECO:0000256" key="7">
    <source>
        <dbReference type="ARBA" id="ARBA00048370"/>
    </source>
</evidence>
<evidence type="ECO:0000256" key="2">
    <source>
        <dbReference type="ARBA" id="ARBA00011484"/>
    </source>
</evidence>
<comment type="catalytic activity">
    <reaction evidence="7 8">
        <text>N(6)-[(R)-dihydrolipoyl]-L-lysyl-[protein] + acetyl-CoA = N(6)-[(R)-S(8)-acetyldihydrolipoyl]-L-lysyl-[protein] + CoA</text>
        <dbReference type="Rhea" id="RHEA:17017"/>
        <dbReference type="Rhea" id="RHEA-COMP:10475"/>
        <dbReference type="Rhea" id="RHEA-COMP:10478"/>
        <dbReference type="ChEBI" id="CHEBI:57287"/>
        <dbReference type="ChEBI" id="CHEBI:57288"/>
        <dbReference type="ChEBI" id="CHEBI:83100"/>
        <dbReference type="ChEBI" id="CHEBI:83111"/>
        <dbReference type="EC" id="2.3.1.12"/>
    </reaction>
</comment>
<dbReference type="CDD" id="cd06849">
    <property type="entry name" value="lipoyl_domain"/>
    <property type="match status" value="2"/>
</dbReference>
<comment type="similarity">
    <text evidence="1 8">Belongs to the 2-oxoacid dehydrogenase family.</text>
</comment>
<dbReference type="PANTHER" id="PTHR23151:SF90">
    <property type="entry name" value="DIHYDROLIPOYLLYSINE-RESIDUE ACETYLTRANSFERASE COMPONENT OF PYRUVATE DEHYDROGENASE COMPLEX, MITOCHONDRIAL-RELATED"/>
    <property type="match status" value="1"/>
</dbReference>
<dbReference type="InterPro" id="IPR000089">
    <property type="entry name" value="Biotin_lipoyl"/>
</dbReference>
<evidence type="ECO:0000256" key="9">
    <source>
        <dbReference type="SAM" id="MobiDB-lite"/>
    </source>
</evidence>
<evidence type="ECO:0000259" key="10">
    <source>
        <dbReference type="PROSITE" id="PS50968"/>
    </source>
</evidence>
<feature type="domain" description="Lipoyl-binding" evidence="10">
    <location>
        <begin position="2"/>
        <end position="77"/>
    </location>
</feature>
<comment type="function">
    <text evidence="6">The pyruvate dehydrogenase complex catalyzes the overall conversion of pyruvate to acetyl-CoA and CO(2). It contains multiple copies of three enzymatic components: pyruvate dehydrogenase (E1), dihydrolipoamide acetyltransferase (E2) and lipoamide dehydrogenase (E3).</text>
</comment>
<dbReference type="SUPFAM" id="SSF47005">
    <property type="entry name" value="Peripheral subunit-binding domain of 2-oxo acid dehydrogenase complex"/>
    <property type="match status" value="1"/>
</dbReference>
<reference evidence="12" key="1">
    <citation type="submission" date="2023-07" db="EMBL/GenBank/DDBJ databases">
        <title>Genomic Encyclopedia of Type Strains, Phase IV (KMG-IV): sequencing the most valuable type-strain genomes for metagenomic binning, comparative biology and taxonomic classification.</title>
        <authorList>
            <person name="Goeker M."/>
        </authorList>
    </citation>
    <scope>NUCLEOTIDE SEQUENCE</scope>
    <source>
        <strain evidence="12">DSM 26174</strain>
    </source>
</reference>
<dbReference type="Pfam" id="PF00364">
    <property type="entry name" value="Biotin_lipoyl"/>
    <property type="match status" value="2"/>
</dbReference>
<comment type="caution">
    <text evidence="12">The sequence shown here is derived from an EMBL/GenBank/DDBJ whole genome shotgun (WGS) entry which is preliminary data.</text>
</comment>
<feature type="region of interest" description="Disordered" evidence="9">
    <location>
        <begin position="217"/>
        <end position="247"/>
    </location>
</feature>
<keyword evidence="3 8" id="KW-0808">Transferase</keyword>
<gene>
    <name evidence="12" type="ORF">HNQ88_002963</name>
</gene>
<dbReference type="AlphaFoldDB" id="A0AAE3XNT6"/>
<keyword evidence="13" id="KW-1185">Reference proteome</keyword>
<evidence type="ECO:0000256" key="5">
    <source>
        <dbReference type="ARBA" id="ARBA00023315"/>
    </source>
</evidence>
<evidence type="ECO:0000256" key="3">
    <source>
        <dbReference type="ARBA" id="ARBA00022679"/>
    </source>
</evidence>
<sequence>MAEIIRMPKMSDTMTEGVIASWLKKVGDEVNSGDILAEVETDKATMELESYDDGVLLYIGVQEKEAVPVDAVIAIIGEEGENIDDVIAQIKSGGSAAETKSEETAEAPAEQTVQAEAIDTSNIAASVIRMPKMSDTMKEGVISSWLKQVGDDVQSGDILAEVETDKATMELESYEDGTLLYIGVEAGQSVEIDGIIAIIGEKDADYQTLLKAETQASATSGSAEPQANEAKPATAASESVAAEVTSNTTGADQGRVFASPLAKKMAQDKGYDLSKIKGSGENGRIIKRDVESYVPVAEAPVAKPQAAEAASAPAKIELPQVVGEEKFREEPVSQMRKTIANRLSESKFTAPHFYVSMEINMDKVMEARKSMNEISPVKISFNDIIVKAAAAAIRKNPGVNASWLGDKIRYNEHINIGIAMAVPDGLLVPVVKFTDNKSVSHISAEIKDYGVKAKNKQLQPSDWEGNTFTISNLGMFGVEDFTAIINAPDVCILAVGGIHQKPVIKDNQVVPGNVMKVTLSSDHRVVDGAVAASFLQTLKNLLEDPIRLLV</sequence>
<dbReference type="GO" id="GO:0004742">
    <property type="term" value="F:dihydrolipoyllysine-residue acetyltransferase activity"/>
    <property type="evidence" value="ECO:0007669"/>
    <property type="project" value="UniProtKB-UniRule"/>
</dbReference>
<dbReference type="EC" id="2.3.1.12" evidence="8"/>
<feature type="domain" description="Lipoyl-binding" evidence="10">
    <location>
        <begin position="125"/>
        <end position="200"/>
    </location>
</feature>
<protein>
    <recommendedName>
        <fullName evidence="8">Acetyltransferase component of pyruvate dehydrogenase complex</fullName>
        <ecNumber evidence="8">2.3.1.12</ecNumber>
    </recommendedName>
</protein>
<dbReference type="PROSITE" id="PS50968">
    <property type="entry name" value="BIOTINYL_LIPOYL"/>
    <property type="match status" value="2"/>
</dbReference>
<evidence type="ECO:0000313" key="13">
    <source>
        <dbReference type="Proteomes" id="UP001185092"/>
    </source>
</evidence>
<dbReference type="PANTHER" id="PTHR23151">
    <property type="entry name" value="DIHYDROLIPOAMIDE ACETYL/SUCCINYL-TRANSFERASE-RELATED"/>
    <property type="match status" value="1"/>
</dbReference>
<dbReference type="NCBIfam" id="TIGR01349">
    <property type="entry name" value="PDHac_trf_mito"/>
    <property type="match status" value="1"/>
</dbReference>
<dbReference type="PROSITE" id="PS00189">
    <property type="entry name" value="LIPOYL"/>
    <property type="match status" value="2"/>
</dbReference>
<dbReference type="SUPFAM" id="SSF52777">
    <property type="entry name" value="CoA-dependent acyltransferases"/>
    <property type="match status" value="1"/>
</dbReference>
<dbReference type="InterPro" id="IPR006257">
    <property type="entry name" value="LAT1"/>
</dbReference>
<keyword evidence="5 8" id="KW-0012">Acyltransferase</keyword>
<comment type="cofactor">
    <cofactor evidence="8">
        <name>(R)-lipoate</name>
        <dbReference type="ChEBI" id="CHEBI:83088"/>
    </cofactor>
    <text evidence="8">Binds 2 lipoyl cofactors covalently.</text>
</comment>
<organism evidence="12 13">
    <name type="scientific">Aureibacter tunicatorum</name>
    <dbReference type="NCBI Taxonomy" id="866807"/>
    <lineage>
        <taxon>Bacteria</taxon>
        <taxon>Pseudomonadati</taxon>
        <taxon>Bacteroidota</taxon>
        <taxon>Cytophagia</taxon>
        <taxon>Cytophagales</taxon>
        <taxon>Persicobacteraceae</taxon>
        <taxon>Aureibacter</taxon>
    </lineage>
</organism>
<dbReference type="Gene3D" id="2.40.50.100">
    <property type="match status" value="2"/>
</dbReference>
<dbReference type="Pfam" id="PF00198">
    <property type="entry name" value="2-oxoacid_dh"/>
    <property type="match status" value="1"/>
</dbReference>
<evidence type="ECO:0000256" key="4">
    <source>
        <dbReference type="ARBA" id="ARBA00022823"/>
    </source>
</evidence>
<dbReference type="InterPro" id="IPR011053">
    <property type="entry name" value="Single_hybrid_motif"/>
</dbReference>
<dbReference type="SUPFAM" id="SSF51230">
    <property type="entry name" value="Single hybrid motif"/>
    <property type="match status" value="2"/>
</dbReference>
<feature type="domain" description="Peripheral subunit-binding (PSBD)" evidence="11">
    <location>
        <begin position="257"/>
        <end position="294"/>
    </location>
</feature>
<evidence type="ECO:0000259" key="11">
    <source>
        <dbReference type="PROSITE" id="PS51826"/>
    </source>
</evidence>
<evidence type="ECO:0000256" key="1">
    <source>
        <dbReference type="ARBA" id="ARBA00007317"/>
    </source>
</evidence>
<comment type="subunit">
    <text evidence="2">Forms a 24-polypeptide structural core with octahedral symmetry.</text>
</comment>
<dbReference type="InterPro" id="IPR001078">
    <property type="entry name" value="2-oxoacid_DH_actylTfrase"/>
</dbReference>
<dbReference type="FunFam" id="3.30.559.10:FF:000007">
    <property type="entry name" value="Dihydrolipoamide acetyltransferase component of pyruvate dehydrogenase complex"/>
    <property type="match status" value="1"/>
</dbReference>
<dbReference type="EMBL" id="JAVDQD010000003">
    <property type="protein sequence ID" value="MDR6239915.1"/>
    <property type="molecule type" value="Genomic_DNA"/>
</dbReference>
<proteinExistence type="inferred from homology"/>
<dbReference type="InterPro" id="IPR003016">
    <property type="entry name" value="2-oxoA_DH_lipoyl-BS"/>
</dbReference>
<keyword evidence="12" id="KW-0670">Pyruvate</keyword>
<feature type="compositionally biased region" description="Low complexity" evidence="9">
    <location>
        <begin position="233"/>
        <end position="246"/>
    </location>
</feature>
<dbReference type="InterPro" id="IPR036625">
    <property type="entry name" value="E3-bd_dom_sf"/>
</dbReference>
<keyword evidence="4 8" id="KW-0450">Lipoyl</keyword>
<name>A0AAE3XNT6_9BACT</name>
<dbReference type="GO" id="GO:0006086">
    <property type="term" value="P:pyruvate decarboxylation to acetyl-CoA"/>
    <property type="evidence" value="ECO:0007669"/>
    <property type="project" value="InterPro"/>
</dbReference>
<dbReference type="Gene3D" id="3.30.559.10">
    <property type="entry name" value="Chloramphenicol acetyltransferase-like domain"/>
    <property type="match status" value="1"/>
</dbReference>
<dbReference type="Pfam" id="PF02817">
    <property type="entry name" value="E3_binding"/>
    <property type="match status" value="1"/>
</dbReference>
<accession>A0AAE3XNT6</accession>
<dbReference type="InterPro" id="IPR004167">
    <property type="entry name" value="PSBD"/>
</dbReference>